<dbReference type="EMBL" id="GBXM01011818">
    <property type="protein sequence ID" value="JAH96759.1"/>
    <property type="molecule type" value="Transcribed_RNA"/>
</dbReference>
<reference evidence="1" key="2">
    <citation type="journal article" date="2015" name="Fish Shellfish Immunol.">
        <title>Early steps in the European eel (Anguilla anguilla)-Vibrio vulnificus interaction in the gills: Role of the RtxA13 toxin.</title>
        <authorList>
            <person name="Callol A."/>
            <person name="Pajuelo D."/>
            <person name="Ebbesson L."/>
            <person name="Teles M."/>
            <person name="MacKenzie S."/>
            <person name="Amaro C."/>
        </authorList>
    </citation>
    <scope>NUCLEOTIDE SEQUENCE</scope>
</reference>
<reference evidence="1" key="1">
    <citation type="submission" date="2014-11" db="EMBL/GenBank/DDBJ databases">
        <authorList>
            <person name="Amaro Gonzalez C."/>
        </authorList>
    </citation>
    <scope>NUCLEOTIDE SEQUENCE</scope>
</reference>
<dbReference type="AlphaFoldDB" id="A0A0E9X2G1"/>
<proteinExistence type="predicted"/>
<accession>A0A0E9X2G1</accession>
<evidence type="ECO:0000313" key="1">
    <source>
        <dbReference type="EMBL" id="JAH96759.1"/>
    </source>
</evidence>
<sequence length="70" mass="7694">MGMKAGHVYAHHAQFDCLQCRNSSKGTILNLVHVLLLPVCIFREETGPAFINIVSPIYSTGRVVPSSVLR</sequence>
<name>A0A0E9X2G1_ANGAN</name>
<protein>
    <submittedName>
        <fullName evidence="1">Uncharacterized protein</fullName>
    </submittedName>
</protein>
<organism evidence="1">
    <name type="scientific">Anguilla anguilla</name>
    <name type="common">European freshwater eel</name>
    <name type="synonym">Muraena anguilla</name>
    <dbReference type="NCBI Taxonomy" id="7936"/>
    <lineage>
        <taxon>Eukaryota</taxon>
        <taxon>Metazoa</taxon>
        <taxon>Chordata</taxon>
        <taxon>Craniata</taxon>
        <taxon>Vertebrata</taxon>
        <taxon>Euteleostomi</taxon>
        <taxon>Actinopterygii</taxon>
        <taxon>Neopterygii</taxon>
        <taxon>Teleostei</taxon>
        <taxon>Anguilliformes</taxon>
        <taxon>Anguillidae</taxon>
        <taxon>Anguilla</taxon>
    </lineage>
</organism>